<evidence type="ECO:0000313" key="3">
    <source>
        <dbReference type="Proteomes" id="UP000240739"/>
    </source>
</evidence>
<name>A0A2T4UHR4_9ACTN</name>
<keyword evidence="1" id="KW-0732">Signal</keyword>
<proteinExistence type="predicted"/>
<comment type="caution">
    <text evidence="2">The sequence shown here is derived from an EMBL/GenBank/DDBJ whole genome shotgun (WGS) entry which is preliminary data.</text>
</comment>
<protein>
    <submittedName>
        <fullName evidence="2">Uncharacterized protein</fullName>
    </submittedName>
</protein>
<sequence>MRRLLVLPVLAAAAFAVGPADAQDTPLPLDEPLQLNVDRDPELETIRVRTVRCYVDGETSPPPCADPDGVRDIMVELVNVCDGAEKATPLLVRTENFVSGAQSLEIDGDPADREFIIAAASGASGRNGQIVVGDVRDRGDGCPRVKRLLSLGPFRAATVRPKGAKYHSTGDVVAENLRKDFKGKELQVLQPWYTSRDAGCCPSFVSKALYRYKASTDSYVRYKSVTMRSDEVR</sequence>
<gene>
    <name evidence="2" type="ORF">C7Y72_03320</name>
</gene>
<feature type="signal peptide" evidence="1">
    <location>
        <begin position="1"/>
        <end position="22"/>
    </location>
</feature>
<keyword evidence="3" id="KW-1185">Reference proteome</keyword>
<dbReference type="Proteomes" id="UP000240739">
    <property type="component" value="Unassembled WGS sequence"/>
</dbReference>
<dbReference type="RefSeq" id="WP_107567182.1">
    <property type="nucleotide sequence ID" value="NZ_PYYB01000001.1"/>
</dbReference>
<evidence type="ECO:0000256" key="1">
    <source>
        <dbReference type="SAM" id="SignalP"/>
    </source>
</evidence>
<reference evidence="2 3" key="1">
    <citation type="submission" date="2018-03" db="EMBL/GenBank/DDBJ databases">
        <title>Aquarubrobacter algicola gen. nov., sp. nov., a novel actinobacterium isolated from shallow eutrophic lake during the end of cyanobacterial harmful algal blooms.</title>
        <authorList>
            <person name="Chun S.J."/>
        </authorList>
    </citation>
    <scope>NUCLEOTIDE SEQUENCE [LARGE SCALE GENOMIC DNA]</scope>
    <source>
        <strain evidence="2 3">Seoho-28</strain>
    </source>
</reference>
<evidence type="ECO:0000313" key="2">
    <source>
        <dbReference type="EMBL" id="PTL58745.1"/>
    </source>
</evidence>
<feature type="chain" id="PRO_5015418849" evidence="1">
    <location>
        <begin position="23"/>
        <end position="233"/>
    </location>
</feature>
<accession>A0A2T4UHR4</accession>
<dbReference type="OrthoDB" id="4177730at2"/>
<dbReference type="AlphaFoldDB" id="A0A2T4UHR4"/>
<organism evidence="2 3">
    <name type="scientific">Paraconexibacter algicola</name>
    <dbReference type="NCBI Taxonomy" id="2133960"/>
    <lineage>
        <taxon>Bacteria</taxon>
        <taxon>Bacillati</taxon>
        <taxon>Actinomycetota</taxon>
        <taxon>Thermoleophilia</taxon>
        <taxon>Solirubrobacterales</taxon>
        <taxon>Paraconexibacteraceae</taxon>
        <taxon>Paraconexibacter</taxon>
    </lineage>
</organism>
<dbReference type="EMBL" id="PYYB01000001">
    <property type="protein sequence ID" value="PTL58745.1"/>
    <property type="molecule type" value="Genomic_DNA"/>
</dbReference>